<feature type="domain" description="Enoyl reductase (ER)" evidence="4">
    <location>
        <begin position="10"/>
        <end position="347"/>
    </location>
</feature>
<dbReference type="AlphaFoldDB" id="A0A9P4HF45"/>
<comment type="subunit">
    <text evidence="2">Monomer.</text>
</comment>
<dbReference type="InterPro" id="IPR020843">
    <property type="entry name" value="ER"/>
</dbReference>
<organism evidence="5 6">
    <name type="scientific">Setomelanomma holmii</name>
    <dbReference type="NCBI Taxonomy" id="210430"/>
    <lineage>
        <taxon>Eukaryota</taxon>
        <taxon>Fungi</taxon>
        <taxon>Dikarya</taxon>
        <taxon>Ascomycota</taxon>
        <taxon>Pezizomycotina</taxon>
        <taxon>Dothideomycetes</taxon>
        <taxon>Pleosporomycetidae</taxon>
        <taxon>Pleosporales</taxon>
        <taxon>Pleosporineae</taxon>
        <taxon>Phaeosphaeriaceae</taxon>
        <taxon>Setomelanomma</taxon>
    </lineage>
</organism>
<dbReference type="PANTHER" id="PTHR45348">
    <property type="entry name" value="HYPOTHETICAL OXIDOREDUCTASE (EUROFUNG)"/>
    <property type="match status" value="1"/>
</dbReference>
<dbReference type="Proteomes" id="UP000799777">
    <property type="component" value="Unassembled WGS sequence"/>
</dbReference>
<dbReference type="OrthoDB" id="48317at2759"/>
<name>A0A9P4HF45_9PLEO</name>
<dbReference type="InterPro" id="IPR011032">
    <property type="entry name" value="GroES-like_sf"/>
</dbReference>
<evidence type="ECO:0000256" key="1">
    <source>
        <dbReference type="ARBA" id="ARBA00008072"/>
    </source>
</evidence>
<evidence type="ECO:0000313" key="5">
    <source>
        <dbReference type="EMBL" id="KAF2032435.1"/>
    </source>
</evidence>
<proteinExistence type="inferred from homology"/>
<dbReference type="EMBL" id="ML978173">
    <property type="protein sequence ID" value="KAF2032435.1"/>
    <property type="molecule type" value="Genomic_DNA"/>
</dbReference>
<reference evidence="5" key="1">
    <citation type="journal article" date="2020" name="Stud. Mycol.">
        <title>101 Dothideomycetes genomes: a test case for predicting lifestyles and emergence of pathogens.</title>
        <authorList>
            <person name="Haridas S."/>
            <person name="Albert R."/>
            <person name="Binder M."/>
            <person name="Bloem J."/>
            <person name="Labutti K."/>
            <person name="Salamov A."/>
            <person name="Andreopoulos B."/>
            <person name="Baker S."/>
            <person name="Barry K."/>
            <person name="Bills G."/>
            <person name="Bluhm B."/>
            <person name="Cannon C."/>
            <person name="Castanera R."/>
            <person name="Culley D."/>
            <person name="Daum C."/>
            <person name="Ezra D."/>
            <person name="Gonzalez J."/>
            <person name="Henrissat B."/>
            <person name="Kuo A."/>
            <person name="Liang C."/>
            <person name="Lipzen A."/>
            <person name="Lutzoni F."/>
            <person name="Magnuson J."/>
            <person name="Mondo S."/>
            <person name="Nolan M."/>
            <person name="Ohm R."/>
            <person name="Pangilinan J."/>
            <person name="Park H.-J."/>
            <person name="Ramirez L."/>
            <person name="Alfaro M."/>
            <person name="Sun H."/>
            <person name="Tritt A."/>
            <person name="Yoshinaga Y."/>
            <person name="Zwiers L.-H."/>
            <person name="Turgeon B."/>
            <person name="Goodwin S."/>
            <person name="Spatafora J."/>
            <person name="Crous P."/>
            <person name="Grigoriev I."/>
        </authorList>
    </citation>
    <scope>NUCLEOTIDE SEQUENCE</scope>
    <source>
        <strain evidence="5">CBS 110217</strain>
    </source>
</reference>
<dbReference type="Gene3D" id="3.90.180.10">
    <property type="entry name" value="Medium-chain alcohol dehydrogenases, catalytic domain"/>
    <property type="match status" value="1"/>
</dbReference>
<evidence type="ECO:0000259" key="4">
    <source>
        <dbReference type="SMART" id="SM00829"/>
    </source>
</evidence>
<evidence type="ECO:0000256" key="2">
    <source>
        <dbReference type="ARBA" id="ARBA00011245"/>
    </source>
</evidence>
<sequence length="352" mass="36658">MKAITITHQGAAPQVSTDIAIPRPGEGQILVKTLYAAINPVDAFMQTAGLLVHSWPFTPGCDSCGVIEAVGPHAISALGTEYKVGEHVFGCTRVGVSGHATFAEHHLFDAALCFPVPKSLSFPEAASSGAAILTAALGVYDALGVAVPDPSNLPARGSTDVWALVFGGAGSVGQFAVQLLVVAGFKVVTTSSEKSFGLLKALDAHTTLDYKTPEPELVASIQKITNGNLAYSFDAVSVNNGLVTAIDTALGSASNVTRRYTTTNDWEPLPALPHAKAKAIELGPIGQPEAVELNSFLKSVIPVLYKLLEQGTIKPSAYSVEGEGIEGIVDAWEVQKSGVKGSTKVVVKIIDE</sequence>
<dbReference type="Gene3D" id="3.40.50.720">
    <property type="entry name" value="NAD(P)-binding Rossmann-like Domain"/>
    <property type="match status" value="1"/>
</dbReference>
<protein>
    <submittedName>
        <fullName evidence="5">GroES-like protein</fullName>
    </submittedName>
</protein>
<dbReference type="InterPro" id="IPR047122">
    <property type="entry name" value="Trans-enoyl_RdTase-like"/>
</dbReference>
<dbReference type="Pfam" id="PF08240">
    <property type="entry name" value="ADH_N"/>
    <property type="match status" value="1"/>
</dbReference>
<dbReference type="SUPFAM" id="SSF51735">
    <property type="entry name" value="NAD(P)-binding Rossmann-fold domains"/>
    <property type="match status" value="1"/>
</dbReference>
<dbReference type="InterPro" id="IPR013149">
    <property type="entry name" value="ADH-like_C"/>
</dbReference>
<dbReference type="SUPFAM" id="SSF50129">
    <property type="entry name" value="GroES-like"/>
    <property type="match status" value="1"/>
</dbReference>
<comment type="similarity">
    <text evidence="1">Belongs to the zinc-containing alcohol dehydrogenase family.</text>
</comment>
<dbReference type="GO" id="GO:0016651">
    <property type="term" value="F:oxidoreductase activity, acting on NAD(P)H"/>
    <property type="evidence" value="ECO:0007669"/>
    <property type="project" value="InterPro"/>
</dbReference>
<keyword evidence="6" id="KW-1185">Reference proteome</keyword>
<dbReference type="CDD" id="cd08249">
    <property type="entry name" value="enoyl_reductase_like"/>
    <property type="match status" value="1"/>
</dbReference>
<comment type="caution">
    <text evidence="5">The sequence shown here is derived from an EMBL/GenBank/DDBJ whole genome shotgun (WGS) entry which is preliminary data.</text>
</comment>
<accession>A0A9P4HF45</accession>
<dbReference type="SMART" id="SM00829">
    <property type="entry name" value="PKS_ER"/>
    <property type="match status" value="1"/>
</dbReference>
<dbReference type="Pfam" id="PF00107">
    <property type="entry name" value="ADH_zinc_N"/>
    <property type="match status" value="1"/>
</dbReference>
<dbReference type="InterPro" id="IPR013154">
    <property type="entry name" value="ADH-like_N"/>
</dbReference>
<dbReference type="InterPro" id="IPR036291">
    <property type="entry name" value="NAD(P)-bd_dom_sf"/>
</dbReference>
<dbReference type="PANTHER" id="PTHR45348:SF2">
    <property type="entry name" value="ZINC-TYPE ALCOHOL DEHYDROGENASE-LIKE PROTEIN C2E1P3.01"/>
    <property type="match status" value="1"/>
</dbReference>
<evidence type="ECO:0000256" key="3">
    <source>
        <dbReference type="ARBA" id="ARBA00023002"/>
    </source>
</evidence>
<evidence type="ECO:0000313" key="6">
    <source>
        <dbReference type="Proteomes" id="UP000799777"/>
    </source>
</evidence>
<gene>
    <name evidence="5" type="ORF">EK21DRAFT_61158</name>
</gene>
<keyword evidence="3" id="KW-0560">Oxidoreductase</keyword>